<name>A0ABP7EIN6_9ACTN</name>
<evidence type="ECO:0000313" key="3">
    <source>
        <dbReference type="Proteomes" id="UP001500051"/>
    </source>
</evidence>
<protein>
    <recommendedName>
        <fullName evidence="1">DUF1707 domain-containing protein</fullName>
    </recommendedName>
</protein>
<dbReference type="RefSeq" id="WP_344814697.1">
    <property type="nucleotide sequence ID" value="NZ_BAAAYX010000035.1"/>
</dbReference>
<feature type="domain" description="DUF1707" evidence="1">
    <location>
        <begin position="8"/>
        <end position="59"/>
    </location>
</feature>
<sequence>MTDLPPQRIGDVERDRAADYLREHMSVGRLTQDEFDERVGAALSARTAADLEPLFSDLPAPKPGQDLAVPGSTPWPAYQPPGTPTAAPAALAPMPDNKLANALAAASAVAWVLFILNWAVGPGLWWLVFLPILLSSLAGKQRQELNRREVLWRRQQHPTLPPGSRPDESPS</sequence>
<keyword evidence="3" id="KW-1185">Reference proteome</keyword>
<accession>A0ABP7EIN6</accession>
<reference evidence="3" key="1">
    <citation type="journal article" date="2019" name="Int. J. Syst. Evol. Microbiol.">
        <title>The Global Catalogue of Microorganisms (GCM) 10K type strain sequencing project: providing services to taxonomists for standard genome sequencing and annotation.</title>
        <authorList>
            <consortium name="The Broad Institute Genomics Platform"/>
            <consortium name="The Broad Institute Genome Sequencing Center for Infectious Disease"/>
            <person name="Wu L."/>
            <person name="Ma J."/>
        </authorList>
    </citation>
    <scope>NUCLEOTIDE SEQUENCE [LARGE SCALE GENOMIC DNA]</scope>
    <source>
        <strain evidence="3">JCM 16548</strain>
    </source>
</reference>
<comment type="caution">
    <text evidence="2">The sequence shown here is derived from an EMBL/GenBank/DDBJ whole genome shotgun (WGS) entry which is preliminary data.</text>
</comment>
<dbReference type="EMBL" id="BAAAYX010000035">
    <property type="protein sequence ID" value="GAA3719786.1"/>
    <property type="molecule type" value="Genomic_DNA"/>
</dbReference>
<evidence type="ECO:0000259" key="1">
    <source>
        <dbReference type="Pfam" id="PF08044"/>
    </source>
</evidence>
<dbReference type="Proteomes" id="UP001500051">
    <property type="component" value="Unassembled WGS sequence"/>
</dbReference>
<dbReference type="InterPro" id="IPR012551">
    <property type="entry name" value="DUF1707_SHOCT-like"/>
</dbReference>
<proteinExistence type="predicted"/>
<organism evidence="2 3">
    <name type="scientific">Microlunatus aurantiacus</name>
    <dbReference type="NCBI Taxonomy" id="446786"/>
    <lineage>
        <taxon>Bacteria</taxon>
        <taxon>Bacillati</taxon>
        <taxon>Actinomycetota</taxon>
        <taxon>Actinomycetes</taxon>
        <taxon>Propionibacteriales</taxon>
        <taxon>Propionibacteriaceae</taxon>
        <taxon>Microlunatus</taxon>
    </lineage>
</organism>
<evidence type="ECO:0000313" key="2">
    <source>
        <dbReference type="EMBL" id="GAA3719786.1"/>
    </source>
</evidence>
<dbReference type="Pfam" id="PF08044">
    <property type="entry name" value="DUF1707"/>
    <property type="match status" value="1"/>
</dbReference>
<gene>
    <name evidence="2" type="ORF">GCM10022204_44830</name>
</gene>